<organism evidence="2">
    <name type="scientific">Cryptomonas curvata</name>
    <dbReference type="NCBI Taxonomy" id="233186"/>
    <lineage>
        <taxon>Eukaryota</taxon>
        <taxon>Cryptophyceae</taxon>
        <taxon>Cryptomonadales</taxon>
        <taxon>Cryptomonadaceae</taxon>
        <taxon>Cryptomonas</taxon>
    </lineage>
</organism>
<dbReference type="EMBL" id="HBEZ01055144">
    <property type="protein sequence ID" value="CAD8657536.1"/>
    <property type="molecule type" value="Transcribed_RNA"/>
</dbReference>
<feature type="compositionally biased region" description="Polar residues" evidence="1">
    <location>
        <begin position="27"/>
        <end position="37"/>
    </location>
</feature>
<reference evidence="2" key="1">
    <citation type="submission" date="2021-01" db="EMBL/GenBank/DDBJ databases">
        <authorList>
            <person name="Corre E."/>
            <person name="Pelletier E."/>
            <person name="Niang G."/>
            <person name="Scheremetjew M."/>
            <person name="Finn R."/>
            <person name="Kale V."/>
            <person name="Holt S."/>
            <person name="Cochrane G."/>
            <person name="Meng A."/>
            <person name="Brown T."/>
            <person name="Cohen L."/>
        </authorList>
    </citation>
    <scope>NUCLEOTIDE SEQUENCE</scope>
    <source>
        <strain evidence="2">CCAP979/52</strain>
    </source>
</reference>
<evidence type="ECO:0000256" key="1">
    <source>
        <dbReference type="SAM" id="MobiDB-lite"/>
    </source>
</evidence>
<dbReference type="GO" id="GO:0005634">
    <property type="term" value="C:nucleus"/>
    <property type="evidence" value="ECO:0007669"/>
    <property type="project" value="InterPro"/>
</dbReference>
<accession>A0A7S0N434</accession>
<protein>
    <submittedName>
        <fullName evidence="2">Uncharacterized protein</fullName>
    </submittedName>
</protein>
<dbReference type="InterPro" id="IPR020186">
    <property type="entry name" value="Meiosis-expressed_gene_1"/>
</dbReference>
<name>A0A7S0N434_9CRYP</name>
<proteinExistence type="predicted"/>
<sequence>MDLGISGTAAPQTSLRASSSSASTRSVPQKRSSQSENAPDVPVGSGLSDKGLTDLDLENTCRLQYAKWHDVEEYVSITGSPPDLWPNGLIKSTKKKGDECKFYWKKVPEWKHMWGKASMS</sequence>
<dbReference type="AlphaFoldDB" id="A0A7S0N434"/>
<feature type="compositionally biased region" description="Low complexity" evidence="1">
    <location>
        <begin position="13"/>
        <end position="26"/>
    </location>
</feature>
<gene>
    <name evidence="2" type="ORF">CCUR1050_LOCUS30274</name>
</gene>
<dbReference type="Pfam" id="PF15163">
    <property type="entry name" value="Meiosis_expr"/>
    <property type="match status" value="1"/>
</dbReference>
<evidence type="ECO:0000313" key="2">
    <source>
        <dbReference type="EMBL" id="CAD8657536.1"/>
    </source>
</evidence>
<feature type="region of interest" description="Disordered" evidence="1">
    <location>
        <begin position="1"/>
        <end position="53"/>
    </location>
</feature>